<feature type="compositionally biased region" description="Acidic residues" evidence="8">
    <location>
        <begin position="27"/>
        <end position="40"/>
    </location>
</feature>
<feature type="transmembrane region" description="Helical" evidence="9">
    <location>
        <begin position="84"/>
        <end position="104"/>
    </location>
</feature>
<keyword evidence="5" id="KW-0732">Signal</keyword>
<dbReference type="InterPro" id="IPR022640">
    <property type="entry name" value="CYYR1"/>
</dbReference>
<proteinExistence type="inferred from homology"/>
<reference evidence="10" key="3">
    <citation type="submission" date="2025-09" db="UniProtKB">
        <authorList>
            <consortium name="Ensembl"/>
        </authorList>
    </citation>
    <scope>IDENTIFICATION</scope>
</reference>
<dbReference type="GeneTree" id="ENSGT00940000167257"/>
<feature type="region of interest" description="Disordered" evidence="8">
    <location>
        <begin position="1"/>
        <end position="84"/>
    </location>
</feature>
<feature type="region of interest" description="Disordered" evidence="8">
    <location>
        <begin position="210"/>
        <end position="235"/>
    </location>
</feature>
<evidence type="ECO:0000256" key="1">
    <source>
        <dbReference type="ARBA" id="ARBA00004479"/>
    </source>
</evidence>
<keyword evidence="7 9" id="KW-0472">Membrane</keyword>
<dbReference type="PANTHER" id="PTHR38490:SF1">
    <property type="entry name" value="CYSTEINE AND TYROSINE-RICH PROTEIN 1"/>
    <property type="match status" value="1"/>
</dbReference>
<reference evidence="10 11" key="1">
    <citation type="submission" date="2020-06" db="EMBL/GenBank/DDBJ databases">
        <authorList>
            <consortium name="Wellcome Sanger Institute Data Sharing"/>
        </authorList>
    </citation>
    <scope>NUCLEOTIDE SEQUENCE [LARGE SCALE GENOMIC DNA]</scope>
</reference>
<accession>A0AAY4A0V4</accession>
<reference evidence="10" key="2">
    <citation type="submission" date="2025-08" db="UniProtKB">
        <authorList>
            <consortium name="Ensembl"/>
        </authorList>
    </citation>
    <scope>IDENTIFICATION</scope>
</reference>
<evidence type="ECO:0000313" key="11">
    <source>
        <dbReference type="Proteomes" id="UP000694580"/>
    </source>
</evidence>
<sequence length="235" mass="25768">MREEVKRERRAASDVATRLRNNRGEDKEEVEEEEEEEEEEGTRGANGAPAHGRAQLRSTRRSSPGGLVGANPRQPVRSSRGKDMGIPGTGSLRIGWTFLLFLFVGRSQAQCDGCVEYCCDGSPPFCCSYYTYVGDVLSGTAISGIVFGVVFLMGAMAAIFLCVCMCVKNSRSTRVGVFGTSYVNTVSQSYPGPPPPYSYDYEMYPSVLRPPPYTPTPPRTANYSPPPPYPGYTRK</sequence>
<gene>
    <name evidence="10" type="primary">CYYR1</name>
</gene>
<evidence type="ECO:0000256" key="3">
    <source>
        <dbReference type="ARBA" id="ARBA00016494"/>
    </source>
</evidence>
<dbReference type="GO" id="GO:0016020">
    <property type="term" value="C:membrane"/>
    <property type="evidence" value="ECO:0007669"/>
    <property type="project" value="UniProtKB-SubCell"/>
</dbReference>
<dbReference type="RefSeq" id="XP_028835855.1">
    <property type="nucleotide sequence ID" value="XM_028980022.1"/>
</dbReference>
<evidence type="ECO:0000256" key="9">
    <source>
        <dbReference type="SAM" id="Phobius"/>
    </source>
</evidence>
<dbReference type="Proteomes" id="UP000694580">
    <property type="component" value="Chromosome 5"/>
</dbReference>
<evidence type="ECO:0000256" key="8">
    <source>
        <dbReference type="SAM" id="MobiDB-lite"/>
    </source>
</evidence>
<name>A0AAY4A0V4_9TELE</name>
<keyword evidence="6 9" id="KW-1133">Transmembrane helix</keyword>
<dbReference type="GeneID" id="114790195"/>
<comment type="similarity">
    <text evidence="2">Belongs to the CYYR1 family.</text>
</comment>
<dbReference type="PANTHER" id="PTHR38490">
    <property type="entry name" value="CYSTEINE AND TYROSINE-RICH PROTEIN 1"/>
    <property type="match status" value="1"/>
</dbReference>
<comment type="subcellular location">
    <subcellularLocation>
        <location evidence="1">Membrane</location>
        <topology evidence="1">Single-pass type I membrane protein</topology>
    </subcellularLocation>
</comment>
<evidence type="ECO:0000256" key="4">
    <source>
        <dbReference type="ARBA" id="ARBA00022692"/>
    </source>
</evidence>
<dbReference type="Pfam" id="PF10873">
    <property type="entry name" value="CYYR1"/>
    <property type="match status" value="1"/>
</dbReference>
<evidence type="ECO:0000256" key="2">
    <source>
        <dbReference type="ARBA" id="ARBA00009401"/>
    </source>
</evidence>
<evidence type="ECO:0000313" key="10">
    <source>
        <dbReference type="Ensembl" id="ENSDCDP00010002702.1"/>
    </source>
</evidence>
<keyword evidence="4 9" id="KW-0812">Transmembrane</keyword>
<feature type="transmembrane region" description="Helical" evidence="9">
    <location>
        <begin position="141"/>
        <end position="167"/>
    </location>
</feature>
<dbReference type="Ensembl" id="ENSDCDT00010002808.1">
    <property type="protein sequence ID" value="ENSDCDP00010002702.1"/>
    <property type="gene ID" value="ENSDCDG00010001297.1"/>
</dbReference>
<protein>
    <recommendedName>
        <fullName evidence="3">Cysteine and tyrosine-rich protein 1</fullName>
    </recommendedName>
</protein>
<dbReference type="AlphaFoldDB" id="A0AAY4A0V4"/>
<organism evidence="10 11">
    <name type="scientific">Denticeps clupeoides</name>
    <name type="common">denticle herring</name>
    <dbReference type="NCBI Taxonomy" id="299321"/>
    <lineage>
        <taxon>Eukaryota</taxon>
        <taxon>Metazoa</taxon>
        <taxon>Chordata</taxon>
        <taxon>Craniata</taxon>
        <taxon>Vertebrata</taxon>
        <taxon>Euteleostomi</taxon>
        <taxon>Actinopterygii</taxon>
        <taxon>Neopterygii</taxon>
        <taxon>Teleostei</taxon>
        <taxon>Clupei</taxon>
        <taxon>Clupeiformes</taxon>
        <taxon>Denticipitoidei</taxon>
        <taxon>Denticipitidae</taxon>
        <taxon>Denticeps</taxon>
    </lineage>
</organism>
<evidence type="ECO:0000256" key="7">
    <source>
        <dbReference type="ARBA" id="ARBA00023136"/>
    </source>
</evidence>
<evidence type="ECO:0000256" key="5">
    <source>
        <dbReference type="ARBA" id="ARBA00022729"/>
    </source>
</evidence>
<feature type="compositionally biased region" description="Basic and acidic residues" evidence="8">
    <location>
        <begin position="1"/>
        <end position="12"/>
    </location>
</feature>
<keyword evidence="11" id="KW-1185">Reference proteome</keyword>
<evidence type="ECO:0000256" key="6">
    <source>
        <dbReference type="ARBA" id="ARBA00022989"/>
    </source>
</evidence>